<dbReference type="KEGG" id="pbj:VN24_18975"/>
<dbReference type="OrthoDB" id="9086539at2"/>
<dbReference type="EMBL" id="CP011058">
    <property type="protein sequence ID" value="AJY76262.1"/>
    <property type="molecule type" value="Genomic_DNA"/>
</dbReference>
<gene>
    <name evidence="3" type="ORF">VN24_18975</name>
</gene>
<feature type="compositionally biased region" description="Basic and acidic residues" evidence="1">
    <location>
        <begin position="371"/>
        <end position="381"/>
    </location>
</feature>
<sequence>MKNDRFHGGFPSELLSKSVEERKAYFEQKIIQHPKLEEAFLDAKVKILKNKTPLVLLYGPSGVGKSTLLTKLRNDIITSLMQELEVDKERIPVAYFEAKAPESPKFNWGDYYRAGLMALQEVSIDKKIIPFHQIKHDIAKSSSKETYSALRWAYESAIVHRRPLACIVDEAQHIARINRGSKVHHQMDVIKSLANITKTPHILAGSYELLGFRNQSAQLSNRSSDVHLARYKAEDKKDLRQFKILVATLEDHLPVHEVDLQSNWEFLYERSIGCVGVLKLWLERAFDQCLNEEGNNGHFLSLSHLERTALTVKQCITMAKEAREGEVQLLESEEERENLITTLGLNLTEFNKNDKKPAKECNKKLKRKPGERKAKRDPVGQ</sequence>
<dbReference type="Pfam" id="PF13401">
    <property type="entry name" value="AAA_22"/>
    <property type="match status" value="1"/>
</dbReference>
<reference evidence="4" key="2">
    <citation type="submission" date="2015-03" db="EMBL/GenBank/DDBJ databases">
        <title>Genome sequence of Paenibacillus beijingensis strain DSM 24997T.</title>
        <authorList>
            <person name="Kwak Y."/>
            <person name="Shin J.-H."/>
        </authorList>
    </citation>
    <scope>NUCLEOTIDE SEQUENCE [LARGE SCALE GENOMIC DNA]</scope>
    <source>
        <strain evidence="4">DSM 24997</strain>
    </source>
</reference>
<dbReference type="InterPro" id="IPR027417">
    <property type="entry name" value="P-loop_NTPase"/>
</dbReference>
<dbReference type="STRING" id="1126833.VN24_18975"/>
<evidence type="ECO:0000259" key="2">
    <source>
        <dbReference type="Pfam" id="PF13401"/>
    </source>
</evidence>
<evidence type="ECO:0000313" key="4">
    <source>
        <dbReference type="Proteomes" id="UP000032633"/>
    </source>
</evidence>
<protein>
    <recommendedName>
        <fullName evidence="2">ORC1/DEAH AAA+ ATPase domain-containing protein</fullName>
    </recommendedName>
</protein>
<proteinExistence type="predicted"/>
<dbReference type="Proteomes" id="UP000032633">
    <property type="component" value="Chromosome"/>
</dbReference>
<evidence type="ECO:0000313" key="3">
    <source>
        <dbReference type="EMBL" id="AJY76262.1"/>
    </source>
</evidence>
<dbReference type="AlphaFoldDB" id="A0A0D5NMP7"/>
<reference evidence="3 4" key="1">
    <citation type="journal article" date="2015" name="J. Biotechnol.">
        <title>Complete genome sequence of Paenibacillus beijingensis 7188(T) (=DSM 24997(T)), a novel rhizobacterium from jujube garden soil.</title>
        <authorList>
            <person name="Kwak Y."/>
            <person name="Shin J.H."/>
        </authorList>
    </citation>
    <scope>NUCLEOTIDE SEQUENCE [LARGE SCALE GENOMIC DNA]</scope>
    <source>
        <strain evidence="3 4">DSM 24997</strain>
    </source>
</reference>
<dbReference type="PATRIC" id="fig|1126833.4.peg.4174"/>
<dbReference type="HOGENOM" id="CLU_043810_0_0_9"/>
<dbReference type="GO" id="GO:0016887">
    <property type="term" value="F:ATP hydrolysis activity"/>
    <property type="evidence" value="ECO:0007669"/>
    <property type="project" value="InterPro"/>
</dbReference>
<feature type="domain" description="ORC1/DEAH AAA+ ATPase" evidence="2">
    <location>
        <begin position="54"/>
        <end position="209"/>
    </location>
</feature>
<evidence type="ECO:0000256" key="1">
    <source>
        <dbReference type="SAM" id="MobiDB-lite"/>
    </source>
</evidence>
<name>A0A0D5NMP7_9BACL</name>
<organism evidence="3 4">
    <name type="scientific">Paenibacillus beijingensis</name>
    <dbReference type="NCBI Taxonomy" id="1126833"/>
    <lineage>
        <taxon>Bacteria</taxon>
        <taxon>Bacillati</taxon>
        <taxon>Bacillota</taxon>
        <taxon>Bacilli</taxon>
        <taxon>Bacillales</taxon>
        <taxon>Paenibacillaceae</taxon>
        <taxon>Paenibacillus</taxon>
    </lineage>
</organism>
<dbReference type="RefSeq" id="WP_045671690.1">
    <property type="nucleotide sequence ID" value="NZ_CP011058.1"/>
</dbReference>
<dbReference type="SUPFAM" id="SSF52540">
    <property type="entry name" value="P-loop containing nucleoside triphosphate hydrolases"/>
    <property type="match status" value="1"/>
</dbReference>
<dbReference type="InterPro" id="IPR049945">
    <property type="entry name" value="AAA_22"/>
</dbReference>
<feature type="region of interest" description="Disordered" evidence="1">
    <location>
        <begin position="358"/>
        <end position="381"/>
    </location>
</feature>
<dbReference type="Gene3D" id="3.40.50.300">
    <property type="entry name" value="P-loop containing nucleotide triphosphate hydrolases"/>
    <property type="match status" value="1"/>
</dbReference>
<accession>A0A0D5NMP7</accession>
<keyword evidence="4" id="KW-1185">Reference proteome</keyword>